<protein>
    <recommendedName>
        <fullName evidence="1">Nudix hydrolase domain-containing protein</fullName>
    </recommendedName>
</protein>
<sequence length="101" mass="11176">MSSVLPNKPPSEPVMALLIQRGRYGLWDESWEGPGGGYELGKDATMKYTALRETKEETGVVVPPEAIFPLVYRGTFEHKGLRMVYYTSVTQLGAKVPVTVT</sequence>
<dbReference type="Pfam" id="PF00293">
    <property type="entry name" value="NUDIX"/>
    <property type="match status" value="1"/>
</dbReference>
<name>A0A9W9HPV5_9EURO</name>
<reference evidence="2" key="2">
    <citation type="journal article" date="2023" name="IMA Fungus">
        <title>Comparative genomic study of the Penicillium genus elucidates a diverse pangenome and 15 lateral gene transfer events.</title>
        <authorList>
            <person name="Petersen C."/>
            <person name="Sorensen T."/>
            <person name="Nielsen M.R."/>
            <person name="Sondergaard T.E."/>
            <person name="Sorensen J.L."/>
            <person name="Fitzpatrick D.A."/>
            <person name="Frisvad J.C."/>
            <person name="Nielsen K.L."/>
        </authorList>
    </citation>
    <scope>NUCLEOTIDE SEQUENCE</scope>
    <source>
        <strain evidence="2">IBT 26290</strain>
    </source>
</reference>
<dbReference type="InterPro" id="IPR000086">
    <property type="entry name" value="NUDIX_hydrolase_dom"/>
</dbReference>
<feature type="domain" description="Nudix hydrolase" evidence="1">
    <location>
        <begin position="1"/>
        <end position="101"/>
    </location>
</feature>
<organism evidence="2 3">
    <name type="scientific">Penicillium canariense</name>
    <dbReference type="NCBI Taxonomy" id="189055"/>
    <lineage>
        <taxon>Eukaryota</taxon>
        <taxon>Fungi</taxon>
        <taxon>Dikarya</taxon>
        <taxon>Ascomycota</taxon>
        <taxon>Pezizomycotina</taxon>
        <taxon>Eurotiomycetes</taxon>
        <taxon>Eurotiomycetidae</taxon>
        <taxon>Eurotiales</taxon>
        <taxon>Aspergillaceae</taxon>
        <taxon>Penicillium</taxon>
    </lineage>
</organism>
<evidence type="ECO:0000259" key="1">
    <source>
        <dbReference type="PROSITE" id="PS51462"/>
    </source>
</evidence>
<dbReference type="Proteomes" id="UP001149163">
    <property type="component" value="Unassembled WGS sequence"/>
</dbReference>
<evidence type="ECO:0000313" key="3">
    <source>
        <dbReference type="Proteomes" id="UP001149163"/>
    </source>
</evidence>
<dbReference type="CDD" id="cd02883">
    <property type="entry name" value="NUDIX_Hydrolase"/>
    <property type="match status" value="1"/>
</dbReference>
<keyword evidence="3" id="KW-1185">Reference proteome</keyword>
<dbReference type="GeneID" id="81431344"/>
<proteinExistence type="predicted"/>
<dbReference type="OrthoDB" id="276276at2759"/>
<dbReference type="RefSeq" id="XP_056539874.1">
    <property type="nucleotide sequence ID" value="XM_056692168.1"/>
</dbReference>
<reference evidence="2" key="1">
    <citation type="submission" date="2022-11" db="EMBL/GenBank/DDBJ databases">
        <authorList>
            <person name="Petersen C."/>
        </authorList>
    </citation>
    <scope>NUCLEOTIDE SEQUENCE</scope>
    <source>
        <strain evidence="2">IBT 26290</strain>
    </source>
</reference>
<evidence type="ECO:0000313" key="2">
    <source>
        <dbReference type="EMBL" id="KAJ5153566.1"/>
    </source>
</evidence>
<dbReference type="InterPro" id="IPR015797">
    <property type="entry name" value="NUDIX_hydrolase-like_dom_sf"/>
</dbReference>
<dbReference type="AlphaFoldDB" id="A0A9W9HPV5"/>
<dbReference type="PROSITE" id="PS51462">
    <property type="entry name" value="NUDIX"/>
    <property type="match status" value="1"/>
</dbReference>
<accession>A0A9W9HPV5</accession>
<dbReference type="SUPFAM" id="SSF55811">
    <property type="entry name" value="Nudix"/>
    <property type="match status" value="1"/>
</dbReference>
<dbReference type="Gene3D" id="3.90.79.10">
    <property type="entry name" value="Nucleoside Triphosphate Pyrophosphohydrolase"/>
    <property type="match status" value="1"/>
</dbReference>
<comment type="caution">
    <text evidence="2">The sequence shown here is derived from an EMBL/GenBank/DDBJ whole genome shotgun (WGS) entry which is preliminary data.</text>
</comment>
<gene>
    <name evidence="2" type="ORF">N7482_010044</name>
</gene>
<dbReference type="EMBL" id="JAPQKN010000007">
    <property type="protein sequence ID" value="KAJ5153566.1"/>
    <property type="molecule type" value="Genomic_DNA"/>
</dbReference>